<gene>
    <name evidence="1" type="ORF">AACH06_18795</name>
</gene>
<reference evidence="1 2" key="1">
    <citation type="submission" date="2024-04" db="EMBL/GenBank/DDBJ databases">
        <title>Novel species of the genus Ideonella isolated from streams.</title>
        <authorList>
            <person name="Lu H."/>
        </authorList>
    </citation>
    <scope>NUCLEOTIDE SEQUENCE [LARGE SCALE GENOMIC DNA]</scope>
    <source>
        <strain evidence="1 2">DXS29W</strain>
    </source>
</reference>
<dbReference type="EMBL" id="JBBUTG010000012">
    <property type="protein sequence ID" value="MEK8032873.1"/>
    <property type="molecule type" value="Genomic_DNA"/>
</dbReference>
<evidence type="ECO:0000313" key="2">
    <source>
        <dbReference type="Proteomes" id="UP001371218"/>
    </source>
</evidence>
<organism evidence="1 2">
    <name type="scientific">Ideonella lacteola</name>
    <dbReference type="NCBI Taxonomy" id="2984193"/>
    <lineage>
        <taxon>Bacteria</taxon>
        <taxon>Pseudomonadati</taxon>
        <taxon>Pseudomonadota</taxon>
        <taxon>Betaproteobacteria</taxon>
        <taxon>Burkholderiales</taxon>
        <taxon>Sphaerotilaceae</taxon>
        <taxon>Ideonella</taxon>
    </lineage>
</organism>
<dbReference type="RefSeq" id="WP_341427287.1">
    <property type="nucleotide sequence ID" value="NZ_JBBUTG010000012.1"/>
</dbReference>
<dbReference type="Proteomes" id="UP001371218">
    <property type="component" value="Unassembled WGS sequence"/>
</dbReference>
<proteinExistence type="predicted"/>
<accession>A0ABU9BSC5</accession>
<keyword evidence="2" id="KW-1185">Reference proteome</keyword>
<evidence type="ECO:0008006" key="3">
    <source>
        <dbReference type="Google" id="ProtNLM"/>
    </source>
</evidence>
<comment type="caution">
    <text evidence="1">The sequence shown here is derived from an EMBL/GenBank/DDBJ whole genome shotgun (WGS) entry which is preliminary data.</text>
</comment>
<evidence type="ECO:0000313" key="1">
    <source>
        <dbReference type="EMBL" id="MEK8032873.1"/>
    </source>
</evidence>
<name>A0ABU9BSC5_9BURK</name>
<sequence length="120" mass="13835">MWSMKACSRWVVSLLTAAPVLLILGVVVWQEWRDHKLLAFCREVRPGMRVSVLIDLERHHRIDGSYIVQATFVEELDQSSIYDLEFRSQFLDPDFACAINHDGETVKSVQLLTLEGYIPD</sequence>
<protein>
    <recommendedName>
        <fullName evidence="3">DUF3592 domain-containing protein</fullName>
    </recommendedName>
</protein>